<feature type="transmembrane region" description="Helical" evidence="1">
    <location>
        <begin position="128"/>
        <end position="146"/>
    </location>
</feature>
<dbReference type="InterPro" id="IPR049713">
    <property type="entry name" value="Pr6Pr-like"/>
</dbReference>
<dbReference type="AlphaFoldDB" id="A0AAU6SDF8"/>
<proteinExistence type="predicted"/>
<organism evidence="2">
    <name type="scientific">Microbacterium sp. LWS13-1.2</name>
    <dbReference type="NCBI Taxonomy" id="3135264"/>
    <lineage>
        <taxon>Bacteria</taxon>
        <taxon>Bacillati</taxon>
        <taxon>Actinomycetota</taxon>
        <taxon>Actinomycetes</taxon>
        <taxon>Micrococcales</taxon>
        <taxon>Microbacteriaceae</taxon>
        <taxon>Microbacterium</taxon>
    </lineage>
</organism>
<feature type="transmembrane region" description="Helical" evidence="1">
    <location>
        <begin position="153"/>
        <end position="171"/>
    </location>
</feature>
<name>A0AAU6SDF8_9MICO</name>
<evidence type="ECO:0000313" key="2">
    <source>
        <dbReference type="EMBL" id="WZO34904.1"/>
    </source>
</evidence>
<protein>
    <submittedName>
        <fullName evidence="2">Pr6Pr family membrane protein</fullName>
    </submittedName>
</protein>
<keyword evidence="1" id="KW-0472">Membrane</keyword>
<dbReference type="RefSeq" id="WP_349425757.1">
    <property type="nucleotide sequence ID" value="NZ_CP151632.1"/>
</dbReference>
<reference evidence="2" key="1">
    <citation type="submission" date="2024-04" db="EMBL/GenBank/DDBJ databases">
        <authorList>
            <person name="Roder T."/>
            <person name="Oberhansli S."/>
            <person name="Kreuzer M."/>
        </authorList>
    </citation>
    <scope>NUCLEOTIDE SEQUENCE</scope>
    <source>
        <strain evidence="2">LWS13-1.2</strain>
    </source>
</reference>
<dbReference type="NCBIfam" id="NF038065">
    <property type="entry name" value="Pr6Pr"/>
    <property type="match status" value="1"/>
</dbReference>
<feature type="transmembrane region" description="Helical" evidence="1">
    <location>
        <begin position="87"/>
        <end position="108"/>
    </location>
</feature>
<sequence>MTRSRAWATVWTVLRLAMAAVTVAAITAQLSKSIGTAAELGRDVTTTIANFFSFFTILSNALAGIVLVWAAVWYFTRGRRAIAEPRALAVALACASTFMIITGIVYNALLRGIELPQGSAPIPWSNEVLHLIGPLFLLADVFVGPLRRSLPWRSLWAVVVFPVLWAVYTMIRGPLVTNPVSGDPFWYPYPFLNPNNPGGWLSVIVYVIGIALAIVAVGAFVVWWGRRIGIADTDADASAPAAASVPSRALSE</sequence>
<dbReference type="EMBL" id="CP151632">
    <property type="protein sequence ID" value="WZO34904.1"/>
    <property type="molecule type" value="Genomic_DNA"/>
</dbReference>
<feature type="transmembrane region" description="Helical" evidence="1">
    <location>
        <begin position="48"/>
        <end position="75"/>
    </location>
</feature>
<gene>
    <name evidence="2" type="ORF">MRBLWS13_002576</name>
</gene>
<feature type="transmembrane region" description="Helical" evidence="1">
    <location>
        <begin position="200"/>
        <end position="224"/>
    </location>
</feature>
<keyword evidence="1" id="KW-0812">Transmembrane</keyword>
<keyword evidence="1" id="KW-1133">Transmembrane helix</keyword>
<accession>A0AAU6SDF8</accession>
<evidence type="ECO:0000256" key="1">
    <source>
        <dbReference type="SAM" id="Phobius"/>
    </source>
</evidence>